<evidence type="ECO:0000259" key="1">
    <source>
        <dbReference type="Pfam" id="PF19054"/>
    </source>
</evidence>
<name>A0A7W7QV75_9ACTN</name>
<dbReference type="AlphaFoldDB" id="A0A7W7QV75"/>
<evidence type="ECO:0000313" key="2">
    <source>
        <dbReference type="EMBL" id="MBB4920380.1"/>
    </source>
</evidence>
<dbReference type="InterPro" id="IPR043917">
    <property type="entry name" value="DUF5753"/>
</dbReference>
<dbReference type="EMBL" id="JACHJP010000013">
    <property type="protein sequence ID" value="MBB4920380.1"/>
    <property type="molecule type" value="Genomic_DNA"/>
</dbReference>
<organism evidence="2 3">
    <name type="scientific">Streptosporangium saharense</name>
    <dbReference type="NCBI Taxonomy" id="1706840"/>
    <lineage>
        <taxon>Bacteria</taxon>
        <taxon>Bacillati</taxon>
        <taxon>Actinomycetota</taxon>
        <taxon>Actinomycetes</taxon>
        <taxon>Streptosporangiales</taxon>
        <taxon>Streptosporangiaceae</taxon>
        <taxon>Streptosporangium</taxon>
    </lineage>
</organism>
<evidence type="ECO:0000313" key="3">
    <source>
        <dbReference type="Proteomes" id="UP000552644"/>
    </source>
</evidence>
<protein>
    <recommendedName>
        <fullName evidence="1">DUF5753 domain-containing protein</fullName>
    </recommendedName>
</protein>
<keyword evidence="3" id="KW-1185">Reference proteome</keyword>
<sequence length="236" mass="26001">METGEGKPTPGDMAILCDLYSVSEPTRSALVTLAKEAGRRGWWTSYKDVFVGSYVGLEDEAAVISEWGVQLIPGLLQTEDYARAVIRSSLASKGVEEEVDRRVMARMARKTLVSRPSAPQVRVVLDEAVLHRPIGGAEVMNEQLRALVTASRRPNVSVRVLPYAVGEHVGLEGSFIVLEFDQDAELDIAYVEGTAGDVYVESSDHVDRYKVAFERICELALPVEESRAMITKCIKE</sequence>
<reference evidence="2 3" key="1">
    <citation type="submission" date="2020-08" db="EMBL/GenBank/DDBJ databases">
        <title>Genomic Encyclopedia of Type Strains, Phase III (KMG-III): the genomes of soil and plant-associated and newly described type strains.</title>
        <authorList>
            <person name="Whitman W."/>
        </authorList>
    </citation>
    <scope>NUCLEOTIDE SEQUENCE [LARGE SCALE GENOMIC DNA]</scope>
    <source>
        <strain evidence="2 3">CECT 8840</strain>
    </source>
</reference>
<proteinExistence type="predicted"/>
<comment type="caution">
    <text evidence="2">The sequence shown here is derived from an EMBL/GenBank/DDBJ whole genome shotgun (WGS) entry which is preliminary data.</text>
</comment>
<dbReference type="Proteomes" id="UP000552644">
    <property type="component" value="Unassembled WGS sequence"/>
</dbReference>
<accession>A0A7W7QV75</accession>
<gene>
    <name evidence="2" type="ORF">FHS44_007529</name>
</gene>
<feature type="domain" description="DUF5753" evidence="1">
    <location>
        <begin position="53"/>
        <end position="231"/>
    </location>
</feature>
<dbReference type="Pfam" id="PF19054">
    <property type="entry name" value="DUF5753"/>
    <property type="match status" value="1"/>
</dbReference>